<dbReference type="Proteomes" id="UP000187209">
    <property type="component" value="Unassembled WGS sequence"/>
</dbReference>
<protein>
    <recommendedName>
        <fullName evidence="5">Telomeric single stranded DNA binding POT1/Cdc13 domain-containing protein</fullName>
    </recommendedName>
</protein>
<evidence type="ECO:0000256" key="3">
    <source>
        <dbReference type="ARBA" id="ARBA00022895"/>
    </source>
</evidence>
<gene>
    <name evidence="6" type="ORF">SteCoe_34702</name>
</gene>
<keyword evidence="4" id="KW-0238">DNA-binding</keyword>
<evidence type="ECO:0000256" key="1">
    <source>
        <dbReference type="ARBA" id="ARBA00004574"/>
    </source>
</evidence>
<dbReference type="PANTHER" id="PTHR14513">
    <property type="entry name" value="PROTECTION OF TELOMERES 1"/>
    <property type="match status" value="1"/>
</dbReference>
<comment type="caution">
    <text evidence="6">The sequence shown here is derived from an EMBL/GenBank/DDBJ whole genome shotgun (WGS) entry which is preliminary data.</text>
</comment>
<proteinExistence type="predicted"/>
<dbReference type="InterPro" id="IPR012340">
    <property type="entry name" value="NA-bd_OB-fold"/>
</dbReference>
<dbReference type="GO" id="GO:0032210">
    <property type="term" value="P:regulation of telomere maintenance via telomerase"/>
    <property type="evidence" value="ECO:0007669"/>
    <property type="project" value="TreeGrafter"/>
</dbReference>
<dbReference type="Pfam" id="PF02765">
    <property type="entry name" value="POT1"/>
    <property type="match status" value="1"/>
</dbReference>
<evidence type="ECO:0000259" key="5">
    <source>
        <dbReference type="SMART" id="SM00976"/>
    </source>
</evidence>
<dbReference type="GO" id="GO:0000783">
    <property type="term" value="C:nuclear telomere cap complex"/>
    <property type="evidence" value="ECO:0007669"/>
    <property type="project" value="TreeGrafter"/>
</dbReference>
<name>A0A1R2ATY6_9CILI</name>
<dbReference type="InterPro" id="IPR011564">
    <property type="entry name" value="Telomer_end-bd_POT1/Cdc13"/>
</dbReference>
<dbReference type="GO" id="GO:0010521">
    <property type="term" value="F:telomerase inhibitor activity"/>
    <property type="evidence" value="ECO:0007669"/>
    <property type="project" value="TreeGrafter"/>
</dbReference>
<evidence type="ECO:0000256" key="2">
    <source>
        <dbReference type="ARBA" id="ARBA00022454"/>
    </source>
</evidence>
<evidence type="ECO:0000313" key="7">
    <source>
        <dbReference type="Proteomes" id="UP000187209"/>
    </source>
</evidence>
<dbReference type="InterPro" id="IPR028389">
    <property type="entry name" value="POT1"/>
</dbReference>
<dbReference type="GO" id="GO:0098505">
    <property type="term" value="F:G-rich strand telomeric DNA binding"/>
    <property type="evidence" value="ECO:0007669"/>
    <property type="project" value="TreeGrafter"/>
</dbReference>
<dbReference type="OrthoDB" id="322770at2759"/>
<dbReference type="SMART" id="SM00976">
    <property type="entry name" value="Telo_bind"/>
    <property type="match status" value="1"/>
</dbReference>
<sequence length="414" mass="47526">MTNIKIGEIYEAKKPFPAQSDRTGGNSKHQTLRQIQDSIKQSIYAWTYAVIIDCCSSYIPKQGDTGDNLVIYKITDNSIFPEVISLNIFHRNPREIPKIANFGDIIKLNDIQFKLHNGSLTGIIPSNSKTMSFNIFSCIGDNNTPYANYKGQFHTNNDHTSKLEKLNDWVKNTFSYEVPLCIKNSKHLTNLSFCDETDVITRIVAISSLGTQDNDPIVCICSEANEIAQLVIPNERKKLLKFIKPGDVVRIRGVCYEEKVLVLKYYSEILRIPNEFKCLEIIEPCNMEELNKYIGFYNPIAPCKVISSFTSEYMMLPVLGFDKIFKNYSEKHIRIDGFVVKVNMKNREILLTIWDGVKEENIINVYVMEEKVNEFLNGKSWEDMQKDVIGYNLKFQGIVRKDYDVLRLVGTSLI</sequence>
<dbReference type="GO" id="GO:0016233">
    <property type="term" value="P:telomere capping"/>
    <property type="evidence" value="ECO:0007669"/>
    <property type="project" value="TreeGrafter"/>
</dbReference>
<dbReference type="AlphaFoldDB" id="A0A1R2ATY6"/>
<evidence type="ECO:0000313" key="6">
    <source>
        <dbReference type="EMBL" id="OMJ67981.1"/>
    </source>
</evidence>
<comment type="subcellular location">
    <subcellularLocation>
        <location evidence="1">Chromosome</location>
        <location evidence="1">Telomere</location>
    </subcellularLocation>
</comment>
<keyword evidence="2" id="KW-0158">Chromosome</keyword>
<organism evidence="6 7">
    <name type="scientific">Stentor coeruleus</name>
    <dbReference type="NCBI Taxonomy" id="5963"/>
    <lineage>
        <taxon>Eukaryota</taxon>
        <taxon>Sar</taxon>
        <taxon>Alveolata</taxon>
        <taxon>Ciliophora</taxon>
        <taxon>Postciliodesmatophora</taxon>
        <taxon>Heterotrichea</taxon>
        <taxon>Heterotrichida</taxon>
        <taxon>Stentoridae</taxon>
        <taxon>Stentor</taxon>
    </lineage>
</organism>
<evidence type="ECO:0000256" key="4">
    <source>
        <dbReference type="ARBA" id="ARBA00023125"/>
    </source>
</evidence>
<keyword evidence="3" id="KW-0779">Telomere</keyword>
<dbReference type="SUPFAM" id="SSF50249">
    <property type="entry name" value="Nucleic acid-binding proteins"/>
    <property type="match status" value="1"/>
</dbReference>
<feature type="domain" description="Telomeric single stranded DNA binding POT1/Cdc13" evidence="5">
    <location>
        <begin position="29"/>
        <end position="171"/>
    </location>
</feature>
<dbReference type="PANTHER" id="PTHR14513:SF0">
    <property type="entry name" value="PROTECTION OF TELOMERES PROTEIN 1"/>
    <property type="match status" value="1"/>
</dbReference>
<dbReference type="EMBL" id="MPUH01001405">
    <property type="protein sequence ID" value="OMJ67981.1"/>
    <property type="molecule type" value="Genomic_DNA"/>
</dbReference>
<reference evidence="6 7" key="1">
    <citation type="submission" date="2016-11" db="EMBL/GenBank/DDBJ databases">
        <title>The macronuclear genome of Stentor coeruleus: a giant cell with tiny introns.</title>
        <authorList>
            <person name="Slabodnick M."/>
            <person name="Ruby J.G."/>
            <person name="Reiff S.B."/>
            <person name="Swart E.C."/>
            <person name="Gosai S."/>
            <person name="Prabakaran S."/>
            <person name="Witkowska E."/>
            <person name="Larue G.E."/>
            <person name="Fisher S."/>
            <person name="Freeman R.M."/>
            <person name="Gunawardena J."/>
            <person name="Chu W."/>
            <person name="Stover N.A."/>
            <person name="Gregory B.D."/>
            <person name="Nowacki M."/>
            <person name="Derisi J."/>
            <person name="Roy S.W."/>
            <person name="Marshall W.F."/>
            <person name="Sood P."/>
        </authorList>
    </citation>
    <scope>NUCLEOTIDE SEQUENCE [LARGE SCALE GENOMIC DNA]</scope>
    <source>
        <strain evidence="6">WM001</strain>
    </source>
</reference>
<dbReference type="Gene3D" id="2.40.50.140">
    <property type="entry name" value="Nucleic acid-binding proteins"/>
    <property type="match status" value="2"/>
</dbReference>
<keyword evidence="7" id="KW-1185">Reference proteome</keyword>
<accession>A0A1R2ATY6</accession>